<evidence type="ECO:0000256" key="1">
    <source>
        <dbReference type="SAM" id="Phobius"/>
    </source>
</evidence>
<reference evidence="2 3" key="1">
    <citation type="submission" date="2021-01" db="EMBL/GenBank/DDBJ databases">
        <title>Genomic Encyclopedia of Type Strains, Phase IV (KMG-IV): sequencing the most valuable type-strain genomes for metagenomic binning, comparative biology and taxonomic classification.</title>
        <authorList>
            <person name="Goeker M."/>
        </authorList>
    </citation>
    <scope>NUCLEOTIDE SEQUENCE [LARGE SCALE GENOMIC DNA]</scope>
    <source>
        <strain evidence="2 3">DSM 105453</strain>
    </source>
</reference>
<evidence type="ECO:0000313" key="3">
    <source>
        <dbReference type="Proteomes" id="UP000823485"/>
    </source>
</evidence>
<name>A0ABS2R4X3_9BACI</name>
<keyword evidence="1" id="KW-0812">Transmembrane</keyword>
<protein>
    <submittedName>
        <fullName evidence="2">Uncharacterized protein</fullName>
    </submittedName>
</protein>
<keyword evidence="1" id="KW-0472">Membrane</keyword>
<organism evidence="2 3">
    <name type="scientific">Siminovitchia thermophila</name>
    <dbReference type="NCBI Taxonomy" id="1245522"/>
    <lineage>
        <taxon>Bacteria</taxon>
        <taxon>Bacillati</taxon>
        <taxon>Bacillota</taxon>
        <taxon>Bacilli</taxon>
        <taxon>Bacillales</taxon>
        <taxon>Bacillaceae</taxon>
        <taxon>Siminovitchia</taxon>
    </lineage>
</organism>
<gene>
    <name evidence="2" type="ORF">JOC94_001186</name>
</gene>
<comment type="caution">
    <text evidence="2">The sequence shown here is derived from an EMBL/GenBank/DDBJ whole genome shotgun (WGS) entry which is preliminary data.</text>
</comment>
<evidence type="ECO:0000313" key="2">
    <source>
        <dbReference type="EMBL" id="MBM7714214.1"/>
    </source>
</evidence>
<accession>A0ABS2R4X3</accession>
<dbReference type="EMBL" id="JAFBFH010000005">
    <property type="protein sequence ID" value="MBM7714214.1"/>
    <property type="molecule type" value="Genomic_DNA"/>
</dbReference>
<keyword evidence="3" id="KW-1185">Reference proteome</keyword>
<dbReference type="Proteomes" id="UP000823485">
    <property type="component" value="Unassembled WGS sequence"/>
</dbReference>
<keyword evidence="1" id="KW-1133">Transmembrane helix</keyword>
<feature type="transmembrane region" description="Helical" evidence="1">
    <location>
        <begin position="6"/>
        <end position="35"/>
    </location>
</feature>
<sequence>FIRGYFALYAGILLYTRVFCFIRGYFALYAGILLYTRVGDAPRTQNARGSIA</sequence>
<feature type="non-terminal residue" evidence="2">
    <location>
        <position position="1"/>
    </location>
</feature>
<proteinExistence type="predicted"/>